<dbReference type="InterPro" id="IPR018271">
    <property type="entry name" value="Ribosomal_uS14_CS"/>
</dbReference>
<dbReference type="GO" id="GO:0003735">
    <property type="term" value="F:structural constituent of ribosome"/>
    <property type="evidence" value="ECO:0007669"/>
    <property type="project" value="InterPro"/>
</dbReference>
<dbReference type="EMBL" id="MW438344">
    <property type="protein sequence ID" value="QQW50156.1"/>
    <property type="molecule type" value="Genomic_DNA"/>
</dbReference>
<dbReference type="Pfam" id="PF00253">
    <property type="entry name" value="Ribosomal_S14"/>
    <property type="match status" value="1"/>
</dbReference>
<evidence type="ECO:0000313" key="7">
    <source>
        <dbReference type="EMBL" id="QQW50243.1"/>
    </source>
</evidence>
<dbReference type="EMBL" id="MK922345">
    <property type="protein sequence ID" value="QGI24625.1"/>
    <property type="molecule type" value="Genomic_DNA"/>
</dbReference>
<reference evidence="4" key="1">
    <citation type="journal article" date="2019" name="J. Appl. Phycol.">
        <title>Construction and comparative analysis of mitochondrial genome in the brown tide forming alga Aureococcus anophagefferens (Pelagophyceae, Ochrophyta).</title>
        <authorList>
            <person name="Liu F."/>
            <person name="Liu S."/>
            <person name="Huang T."/>
            <person name="Chen N."/>
        </authorList>
    </citation>
    <scope>NUCLEOTIDE SEQUENCE</scope>
</reference>
<evidence type="ECO:0000313" key="6">
    <source>
        <dbReference type="EMBL" id="QQW50200.1"/>
    </source>
</evidence>
<dbReference type="PANTHER" id="PTHR19836:SF19">
    <property type="entry name" value="SMALL RIBOSOMAL SUBUNIT PROTEIN US14M"/>
    <property type="match status" value="1"/>
</dbReference>
<dbReference type="PROSITE" id="PS00527">
    <property type="entry name" value="RIBOSOMAL_S14"/>
    <property type="match status" value="1"/>
</dbReference>
<dbReference type="InterPro" id="IPR001209">
    <property type="entry name" value="Ribosomal_uS14"/>
</dbReference>
<dbReference type="EMBL" id="MW438348">
    <property type="protein sequence ID" value="QQW50331.1"/>
    <property type="molecule type" value="Genomic_DNA"/>
</dbReference>
<dbReference type="SUPFAM" id="SSF57716">
    <property type="entry name" value="Glucocorticoid receptor-like (DNA-binding domain)"/>
    <property type="match status" value="1"/>
</dbReference>
<keyword evidence="2 4" id="KW-0689">Ribosomal protein</keyword>
<dbReference type="EMBL" id="MW438345">
    <property type="protein sequence ID" value="QQW50200.1"/>
    <property type="molecule type" value="Genomic_DNA"/>
</dbReference>
<evidence type="ECO:0000313" key="5">
    <source>
        <dbReference type="EMBL" id="QQW50156.1"/>
    </source>
</evidence>
<evidence type="ECO:0000256" key="1">
    <source>
        <dbReference type="ARBA" id="ARBA00009083"/>
    </source>
</evidence>
<sequence length="99" mass="11757">MKNLLERDKLKRLLFSRSEASRVALKYICSNRGLPLKTRWAAGIRLAKLPLRSNSVRIKNRCTETYRSNSVFRDFRLSRIFFRDYARFGQVANITKKSW</sequence>
<protein>
    <submittedName>
        <fullName evidence="4">Ribosomal protein S14</fullName>
    </submittedName>
</protein>
<name>A0A649UDC9_AURAN</name>
<dbReference type="Gene3D" id="1.10.287.1480">
    <property type="match status" value="1"/>
</dbReference>
<organism evidence="4">
    <name type="scientific">Aureococcus anophagefferens</name>
    <name type="common">Harmful bloom alga</name>
    <dbReference type="NCBI Taxonomy" id="44056"/>
    <lineage>
        <taxon>Eukaryota</taxon>
        <taxon>Sar</taxon>
        <taxon>Stramenopiles</taxon>
        <taxon>Ochrophyta</taxon>
        <taxon>Pelagophyceae</taxon>
        <taxon>Pelagomonadales</taxon>
        <taxon>Pelagomonadaceae</taxon>
        <taxon>Aureococcus</taxon>
    </lineage>
</organism>
<evidence type="ECO:0000313" key="8">
    <source>
        <dbReference type="EMBL" id="QQW50287.1"/>
    </source>
</evidence>
<reference evidence="5" key="2">
    <citation type="journal article" date="2021" name="Genome Biol. Evol.">
        <title>Mitochondrial genome evolution in pelagophyte algae.</title>
        <authorList>
            <person name="Sibbald S.J."/>
            <person name="Lawton M."/>
            <person name="Archibald J.M."/>
        </authorList>
    </citation>
    <scope>NUCLEOTIDE SEQUENCE</scope>
    <source>
        <strain evidence="6">CCMP1707</strain>
        <strain evidence="7">CCMP1708</strain>
        <strain evidence="5">CCMP1850</strain>
        <strain evidence="9">CCMP1984</strain>
        <strain evidence="8">CCMP3368</strain>
    </source>
</reference>
<proteinExistence type="inferred from homology"/>
<dbReference type="AlphaFoldDB" id="A0A649UDC9"/>
<dbReference type="EMBL" id="MW438346">
    <property type="protein sequence ID" value="QQW50243.1"/>
    <property type="molecule type" value="Genomic_DNA"/>
</dbReference>
<dbReference type="GO" id="GO:0006412">
    <property type="term" value="P:translation"/>
    <property type="evidence" value="ECO:0007669"/>
    <property type="project" value="InterPro"/>
</dbReference>
<evidence type="ECO:0000313" key="4">
    <source>
        <dbReference type="EMBL" id="QGI24625.1"/>
    </source>
</evidence>
<dbReference type="EMBL" id="MW438347">
    <property type="protein sequence ID" value="QQW50287.1"/>
    <property type="molecule type" value="Genomic_DNA"/>
</dbReference>
<evidence type="ECO:0000256" key="2">
    <source>
        <dbReference type="ARBA" id="ARBA00022980"/>
    </source>
</evidence>
<gene>
    <name evidence="4" type="primary">rps14</name>
</gene>
<keyword evidence="4" id="KW-0496">Mitochondrion</keyword>
<comment type="similarity">
    <text evidence="1">Belongs to the universal ribosomal protein uS14 family.</text>
</comment>
<dbReference type="GO" id="GO:0005763">
    <property type="term" value="C:mitochondrial small ribosomal subunit"/>
    <property type="evidence" value="ECO:0007669"/>
    <property type="project" value="TreeGrafter"/>
</dbReference>
<keyword evidence="3" id="KW-0687">Ribonucleoprotein</keyword>
<evidence type="ECO:0000256" key="3">
    <source>
        <dbReference type="ARBA" id="ARBA00023274"/>
    </source>
</evidence>
<accession>A0A649UDC9</accession>
<dbReference type="PANTHER" id="PTHR19836">
    <property type="entry name" value="30S RIBOSOMAL PROTEIN S14"/>
    <property type="match status" value="1"/>
</dbReference>
<evidence type="ECO:0000313" key="9">
    <source>
        <dbReference type="EMBL" id="QQW50331.1"/>
    </source>
</evidence>
<geneLocation type="mitochondrion" evidence="4"/>